<dbReference type="PANTHER" id="PTHR40448">
    <property type="entry name" value="TWO-COMPONENT SENSOR HISTIDINE KINASE"/>
    <property type="match status" value="1"/>
</dbReference>
<evidence type="ECO:0000313" key="4">
    <source>
        <dbReference type="Proteomes" id="UP000652847"/>
    </source>
</evidence>
<dbReference type="Proteomes" id="UP000652847">
    <property type="component" value="Unassembled WGS sequence"/>
</dbReference>
<keyword evidence="4" id="KW-1185">Reference proteome</keyword>
<feature type="transmembrane region" description="Helical" evidence="1">
    <location>
        <begin position="67"/>
        <end position="88"/>
    </location>
</feature>
<keyword evidence="3" id="KW-0418">Kinase</keyword>
<keyword evidence="3" id="KW-0808">Transferase</keyword>
<dbReference type="PANTHER" id="PTHR40448:SF1">
    <property type="entry name" value="TWO-COMPONENT SENSOR HISTIDINE KINASE"/>
    <property type="match status" value="1"/>
</dbReference>
<feature type="transmembrane region" description="Helical" evidence="1">
    <location>
        <begin position="6"/>
        <end position="27"/>
    </location>
</feature>
<evidence type="ECO:0000256" key="1">
    <source>
        <dbReference type="SAM" id="Phobius"/>
    </source>
</evidence>
<feature type="domain" description="Sensor histidine kinase NatK-like C-terminal" evidence="2">
    <location>
        <begin position="332"/>
        <end position="430"/>
    </location>
</feature>
<proteinExistence type="predicted"/>
<dbReference type="Gene3D" id="3.30.565.10">
    <property type="entry name" value="Histidine kinase-like ATPase, C-terminal domain"/>
    <property type="match status" value="1"/>
</dbReference>
<dbReference type="SUPFAM" id="SSF55874">
    <property type="entry name" value="ATPase domain of HSP90 chaperone/DNA topoisomerase II/histidine kinase"/>
    <property type="match status" value="1"/>
</dbReference>
<feature type="transmembrane region" description="Helical" evidence="1">
    <location>
        <begin position="39"/>
        <end position="61"/>
    </location>
</feature>
<evidence type="ECO:0000313" key="3">
    <source>
        <dbReference type="EMBL" id="MBC5652571.1"/>
    </source>
</evidence>
<feature type="transmembrane region" description="Helical" evidence="1">
    <location>
        <begin position="129"/>
        <end position="147"/>
    </location>
</feature>
<dbReference type="AlphaFoldDB" id="A0A8I0AF33"/>
<organism evidence="3 4">
    <name type="scientific">Blautia segnis</name>
    <dbReference type="NCBI Taxonomy" id="2763030"/>
    <lineage>
        <taxon>Bacteria</taxon>
        <taxon>Bacillati</taxon>
        <taxon>Bacillota</taxon>
        <taxon>Clostridia</taxon>
        <taxon>Lachnospirales</taxon>
        <taxon>Lachnospiraceae</taxon>
        <taxon>Blautia</taxon>
    </lineage>
</organism>
<keyword evidence="1" id="KW-1133">Transmembrane helix</keyword>
<keyword evidence="1" id="KW-0472">Membrane</keyword>
<dbReference type="CDD" id="cd16935">
    <property type="entry name" value="HATPase_AgrC-ComD-like"/>
    <property type="match status" value="1"/>
</dbReference>
<feature type="transmembrane region" description="Helical" evidence="1">
    <location>
        <begin position="167"/>
        <end position="185"/>
    </location>
</feature>
<feature type="transmembrane region" description="Helical" evidence="1">
    <location>
        <begin position="197"/>
        <end position="216"/>
    </location>
</feature>
<dbReference type="InterPro" id="IPR032834">
    <property type="entry name" value="NatK-like_C"/>
</dbReference>
<dbReference type="GO" id="GO:0042802">
    <property type="term" value="F:identical protein binding"/>
    <property type="evidence" value="ECO:0007669"/>
    <property type="project" value="TreeGrafter"/>
</dbReference>
<keyword evidence="1" id="KW-0812">Transmembrane</keyword>
<gene>
    <name evidence="3" type="ORF">H8S54_16045</name>
</gene>
<reference evidence="3 4" key="1">
    <citation type="submission" date="2020-08" db="EMBL/GenBank/DDBJ databases">
        <title>Genome public.</title>
        <authorList>
            <person name="Liu C."/>
            <person name="Sun Q."/>
        </authorList>
    </citation>
    <scope>NUCLEOTIDE SEQUENCE [LARGE SCALE GENOMIC DNA]</scope>
    <source>
        <strain evidence="3 4">BX17</strain>
    </source>
</reference>
<evidence type="ECO:0000259" key="2">
    <source>
        <dbReference type="Pfam" id="PF14501"/>
    </source>
</evidence>
<name>A0A8I0AF33_9FIRM</name>
<protein>
    <submittedName>
        <fullName evidence="3">Sensor histidine kinase</fullName>
    </submittedName>
</protein>
<dbReference type="GO" id="GO:0016301">
    <property type="term" value="F:kinase activity"/>
    <property type="evidence" value="ECO:0007669"/>
    <property type="project" value="UniProtKB-KW"/>
</dbReference>
<comment type="caution">
    <text evidence="3">The sequence shown here is derived from an EMBL/GenBank/DDBJ whole genome shotgun (WGS) entry which is preliminary data.</text>
</comment>
<dbReference type="RefSeq" id="WP_117852736.1">
    <property type="nucleotide sequence ID" value="NZ_JACOOT010000038.1"/>
</dbReference>
<feature type="transmembrane region" description="Helical" evidence="1">
    <location>
        <begin position="95"/>
        <end position="117"/>
    </location>
</feature>
<accession>A0A8I0AF33</accession>
<sequence>MENTLMIGVVSLLCIFAHVPSLLLRIVPFYEKISAKDKCRLTAIYLAGLAVDFGICMWMGINQVIDVPFYKVNLIVFCIVMAVVNVQIVRGYTKVHLFVFGIVADIVMITLAVGAYISSHLGMQGDAAGIAQTSVIAIIIYAVLYPLLRRLMRYTVTPFLEIDCKNYWDSIWFIPIALFFASIFSDSADVYTSTFGQMLSKCLIGAATILLCIAIARDHQRFRNEEKMNQQIDQQKGYYQALTGQVLAEREARHNFRHQVAAIKGLLDADDLQGLRDYCDNLELEQMGKVDIPYTGNAAADGVLYHYGCLAKAKNIDFSVCCHLKDLSIPDTDFCTILGNALDNAVTAAGSYEGERYIEVFSEKKHDMLLITVDNSFDGILLQEKDKIYSKKREKGEEGIGILSIKKLCGKNGGTCKFEADGNRFQASFLLKNM</sequence>
<dbReference type="InterPro" id="IPR036890">
    <property type="entry name" value="HATPase_C_sf"/>
</dbReference>
<dbReference type="Pfam" id="PF14501">
    <property type="entry name" value="HATPase_c_5"/>
    <property type="match status" value="1"/>
</dbReference>
<dbReference type="EMBL" id="JACOOT010000038">
    <property type="protein sequence ID" value="MBC5652571.1"/>
    <property type="molecule type" value="Genomic_DNA"/>
</dbReference>